<comment type="caution">
    <text evidence="2">The sequence shown here is derived from an EMBL/GenBank/DDBJ whole genome shotgun (WGS) entry which is preliminary data.</text>
</comment>
<dbReference type="AlphaFoldDB" id="A0AB73H0W1"/>
<feature type="domain" description="IrrE N-terminal-like" evidence="1">
    <location>
        <begin position="60"/>
        <end position="160"/>
    </location>
</feature>
<protein>
    <recommendedName>
        <fullName evidence="1">IrrE N-terminal-like domain-containing protein</fullName>
    </recommendedName>
</protein>
<evidence type="ECO:0000313" key="2">
    <source>
        <dbReference type="EMBL" id="MBB5671791.1"/>
    </source>
</evidence>
<reference evidence="2" key="1">
    <citation type="submission" date="2020-08" db="EMBL/GenBank/DDBJ databases">
        <title>Studying the diversity of plant-associated saprophytic bacteria and their role in host health and plant-pathogen interactions.</title>
        <authorList>
            <person name="Potnis N."/>
        </authorList>
    </citation>
    <scope>NUCLEOTIDE SEQUENCE</scope>
    <source>
        <strain evidence="2">F21</strain>
    </source>
</reference>
<sequence>MKSAEWDKVDPELRTKIESVYASFPVKVAELAKLLRLKVNSATLPPGISGEIRPTAGGFMIRVNRHDSVVRQRFTVAHEIAHFLLHKNHIGGGISDDALYRSSLSDVREAEANRLAADILMPFEVVRRELKARDGLGEQQKIVELAQFFGVSEVAMSIRLGFK</sequence>
<proteinExistence type="predicted"/>
<dbReference type="Pfam" id="PF06114">
    <property type="entry name" value="Peptidase_M78"/>
    <property type="match status" value="1"/>
</dbReference>
<organism evidence="2">
    <name type="scientific">Xanthomonas arboricola</name>
    <dbReference type="NCBI Taxonomy" id="56448"/>
    <lineage>
        <taxon>Bacteria</taxon>
        <taxon>Pseudomonadati</taxon>
        <taxon>Pseudomonadota</taxon>
        <taxon>Gammaproteobacteria</taxon>
        <taxon>Lysobacterales</taxon>
        <taxon>Lysobacteraceae</taxon>
        <taxon>Xanthomonas</taxon>
    </lineage>
</organism>
<dbReference type="PANTHER" id="PTHR43236:SF2">
    <property type="entry name" value="BLL0069 PROTEIN"/>
    <property type="match status" value="1"/>
</dbReference>
<gene>
    <name evidence="2" type="ORF">FHR65_003372</name>
</gene>
<dbReference type="Proteomes" id="UP000528595">
    <property type="component" value="Unassembled WGS sequence"/>
</dbReference>
<dbReference type="RefSeq" id="WP_184578175.1">
    <property type="nucleotide sequence ID" value="NZ_JACIIQ010000015.1"/>
</dbReference>
<name>A0AB73H0W1_9XANT</name>
<accession>A0AB73H0W1</accession>
<dbReference type="EMBL" id="JACIIQ010000015">
    <property type="protein sequence ID" value="MBB5671791.1"/>
    <property type="molecule type" value="Genomic_DNA"/>
</dbReference>
<evidence type="ECO:0000259" key="1">
    <source>
        <dbReference type="Pfam" id="PF06114"/>
    </source>
</evidence>
<dbReference type="InterPro" id="IPR052345">
    <property type="entry name" value="Rad_response_metalloprotease"/>
</dbReference>
<dbReference type="InterPro" id="IPR010359">
    <property type="entry name" value="IrrE_HExxH"/>
</dbReference>
<dbReference type="PANTHER" id="PTHR43236">
    <property type="entry name" value="ANTITOXIN HIGA1"/>
    <property type="match status" value="1"/>
</dbReference>
<dbReference type="Gene3D" id="1.10.10.2910">
    <property type="match status" value="1"/>
</dbReference>